<dbReference type="PROSITE" id="PS50879">
    <property type="entry name" value="RNASE_H_1"/>
    <property type="match status" value="1"/>
</dbReference>
<dbReference type="AlphaFoldDB" id="A0A392LYS4"/>
<dbReference type="CDD" id="cd06222">
    <property type="entry name" value="RNase_H_like"/>
    <property type="match status" value="1"/>
</dbReference>
<dbReference type="PANTHER" id="PTHR47723:SF13">
    <property type="entry name" value="PUTATIVE-RELATED"/>
    <property type="match status" value="1"/>
</dbReference>
<protein>
    <submittedName>
        <fullName evidence="3">RNA-directed DNA polymerase (Reverse transcriptase)</fullName>
    </submittedName>
</protein>
<dbReference type="InterPro" id="IPR053151">
    <property type="entry name" value="RNase_H-like"/>
</dbReference>
<keyword evidence="4" id="KW-1185">Reference proteome</keyword>
<dbReference type="SUPFAM" id="SSF56672">
    <property type="entry name" value="DNA/RNA polymerases"/>
    <property type="match status" value="1"/>
</dbReference>
<evidence type="ECO:0000259" key="1">
    <source>
        <dbReference type="PROSITE" id="PS50878"/>
    </source>
</evidence>
<keyword evidence="3" id="KW-0808">Transferase</keyword>
<feature type="domain" description="RNase H type-1" evidence="2">
    <location>
        <begin position="505"/>
        <end position="634"/>
    </location>
</feature>
<feature type="domain" description="Reverse transcriptase" evidence="1">
    <location>
        <begin position="1"/>
        <end position="149"/>
    </location>
</feature>
<keyword evidence="3" id="KW-0695">RNA-directed DNA polymerase</keyword>
<organism evidence="3 4">
    <name type="scientific">Trifolium medium</name>
    <dbReference type="NCBI Taxonomy" id="97028"/>
    <lineage>
        <taxon>Eukaryota</taxon>
        <taxon>Viridiplantae</taxon>
        <taxon>Streptophyta</taxon>
        <taxon>Embryophyta</taxon>
        <taxon>Tracheophyta</taxon>
        <taxon>Spermatophyta</taxon>
        <taxon>Magnoliopsida</taxon>
        <taxon>eudicotyledons</taxon>
        <taxon>Gunneridae</taxon>
        <taxon>Pentapetalae</taxon>
        <taxon>rosids</taxon>
        <taxon>fabids</taxon>
        <taxon>Fabales</taxon>
        <taxon>Fabaceae</taxon>
        <taxon>Papilionoideae</taxon>
        <taxon>50 kb inversion clade</taxon>
        <taxon>NPAAA clade</taxon>
        <taxon>Hologalegina</taxon>
        <taxon>IRL clade</taxon>
        <taxon>Trifolieae</taxon>
        <taxon>Trifolium</taxon>
    </lineage>
</organism>
<dbReference type="PROSITE" id="PS50878">
    <property type="entry name" value="RT_POL"/>
    <property type="match status" value="1"/>
</dbReference>
<dbReference type="Proteomes" id="UP000265520">
    <property type="component" value="Unassembled WGS sequence"/>
</dbReference>
<dbReference type="PANTHER" id="PTHR47723">
    <property type="entry name" value="OS05G0353850 PROTEIN"/>
    <property type="match status" value="1"/>
</dbReference>
<dbReference type="InterPro" id="IPR012337">
    <property type="entry name" value="RNaseH-like_sf"/>
</dbReference>
<dbReference type="Pfam" id="PF00078">
    <property type="entry name" value="RVT_1"/>
    <property type="match status" value="1"/>
</dbReference>
<dbReference type="GO" id="GO:0003964">
    <property type="term" value="F:RNA-directed DNA polymerase activity"/>
    <property type="evidence" value="ECO:0007669"/>
    <property type="project" value="UniProtKB-KW"/>
</dbReference>
<comment type="caution">
    <text evidence="3">The sequence shown here is derived from an EMBL/GenBank/DDBJ whole genome shotgun (WGS) entry which is preliminary data.</text>
</comment>
<dbReference type="InterPro" id="IPR044730">
    <property type="entry name" value="RNase_H-like_dom_plant"/>
</dbReference>
<dbReference type="InterPro" id="IPR036397">
    <property type="entry name" value="RNaseH_sf"/>
</dbReference>
<accession>A0A392LYS4</accession>
<dbReference type="InterPro" id="IPR002156">
    <property type="entry name" value="RNaseH_domain"/>
</dbReference>
<evidence type="ECO:0000313" key="3">
    <source>
        <dbReference type="EMBL" id="MCH80116.1"/>
    </source>
</evidence>
<evidence type="ECO:0000259" key="2">
    <source>
        <dbReference type="PROSITE" id="PS50879"/>
    </source>
</evidence>
<dbReference type="EMBL" id="LXQA010000706">
    <property type="protein sequence ID" value="MCH80116.1"/>
    <property type="molecule type" value="Genomic_DNA"/>
</dbReference>
<dbReference type="InterPro" id="IPR043502">
    <property type="entry name" value="DNA/RNA_pol_sf"/>
</dbReference>
<dbReference type="Pfam" id="PF13456">
    <property type="entry name" value="RVT_3"/>
    <property type="match status" value="1"/>
</dbReference>
<dbReference type="GO" id="GO:0004523">
    <property type="term" value="F:RNA-DNA hybrid ribonuclease activity"/>
    <property type="evidence" value="ECO:0007669"/>
    <property type="project" value="InterPro"/>
</dbReference>
<dbReference type="GO" id="GO:0003676">
    <property type="term" value="F:nucleic acid binding"/>
    <property type="evidence" value="ECO:0007669"/>
    <property type="project" value="InterPro"/>
</dbReference>
<sequence length="655" mass="75588">MHCVTSVRTNVLWNGTRSDFFQPERGIRQGDPMSPYLFVLCMDKLTHLIEEAVHNGDWIPLRAGRAGTEVSHLMFADDLLLFGKATDKQMRSTMTVLNKFCDISGQVISMEKTSILFSRNVSRLTRDSLISLSGFSETFSLGKYLGIPLLGRAPRPRDFQYIVDKVKAKLSGCVKDIQKIQRSFIWGDEEQRRKIHLINWNVMTLPRQMGGLAIRDLHTMNRACTMKMGWQLRNGDDSLWCKILRSKYGRGSIDEGTLTIKPGDSHIWKGLVQTWDEFQNGERWIIGDGTQVSLWNDVWLAKQTRLADIINNIPNNMLEWKVQQLVGENGEWNMTLIESLLPSHLISNFSAYKLLRDFNENGTATVWKLIWSLEVPERVRCFAWQVAHGKLTTNEYCTSFVWRHLIPVTLWSVFFGGDMAQWVQFNMVQARHDGRKSWPKTWATACYMLWRWRNREVHDAEYSRPTNTPEIIRRAVADYDMGLRSQNPEHYRETQRLMVQWQRPAEGWICINTDGAAKERGKIAGSGGVMRDHNGIWLCGFSIFIGEATAFDAELWGIFDGLTIARRRGYQHVELQIDSQDVVSCLTNNMERNGLCILVRRIRSIMQENWRVVIKHVYREANKIADGLASLACVTKVCLCMSNRLLRLHKCIMMI</sequence>
<evidence type="ECO:0000313" key="4">
    <source>
        <dbReference type="Proteomes" id="UP000265520"/>
    </source>
</evidence>
<dbReference type="Gene3D" id="3.30.420.10">
    <property type="entry name" value="Ribonuclease H-like superfamily/Ribonuclease H"/>
    <property type="match status" value="1"/>
</dbReference>
<name>A0A392LYS4_9FABA</name>
<dbReference type="SUPFAM" id="SSF53098">
    <property type="entry name" value="Ribonuclease H-like"/>
    <property type="match status" value="1"/>
</dbReference>
<reference evidence="3 4" key="1">
    <citation type="journal article" date="2018" name="Front. Plant Sci.">
        <title>Red Clover (Trifolium pratense) and Zigzag Clover (T. medium) - A Picture of Genomic Similarities and Differences.</title>
        <authorList>
            <person name="Dluhosova J."/>
            <person name="Istvanek J."/>
            <person name="Nedelnik J."/>
            <person name="Repkova J."/>
        </authorList>
    </citation>
    <scope>NUCLEOTIDE SEQUENCE [LARGE SCALE GENOMIC DNA]</scope>
    <source>
        <strain evidence="4">cv. 10/8</strain>
        <tissue evidence="3">Leaf</tissue>
    </source>
</reference>
<gene>
    <name evidence="3" type="ORF">A2U01_0000878</name>
</gene>
<proteinExistence type="predicted"/>
<keyword evidence="3" id="KW-0548">Nucleotidyltransferase</keyword>
<dbReference type="InterPro" id="IPR000477">
    <property type="entry name" value="RT_dom"/>
</dbReference>